<dbReference type="OrthoDB" id="54411at2"/>
<dbReference type="EMBL" id="SLZU01000012">
    <property type="protein sequence ID" value="TCS61079.1"/>
    <property type="molecule type" value="Genomic_DNA"/>
</dbReference>
<dbReference type="PROSITE" id="PS51755">
    <property type="entry name" value="OMPR_PHOB"/>
    <property type="match status" value="1"/>
</dbReference>
<dbReference type="Pfam" id="PF00486">
    <property type="entry name" value="Trans_reg_C"/>
    <property type="match status" value="1"/>
</dbReference>
<dbReference type="AlphaFoldDB" id="A0A4R3J5B7"/>
<organism evidence="4 5">
    <name type="scientific">Primorskyibacter sedentarius</name>
    <dbReference type="NCBI Taxonomy" id="745311"/>
    <lineage>
        <taxon>Bacteria</taxon>
        <taxon>Pseudomonadati</taxon>
        <taxon>Pseudomonadota</taxon>
        <taxon>Alphaproteobacteria</taxon>
        <taxon>Rhodobacterales</taxon>
        <taxon>Roseobacteraceae</taxon>
        <taxon>Primorskyibacter</taxon>
    </lineage>
</organism>
<keyword evidence="1 2" id="KW-0238">DNA-binding</keyword>
<dbReference type="InterPro" id="IPR001867">
    <property type="entry name" value="OmpR/PhoB-type_DNA-bd"/>
</dbReference>
<evidence type="ECO:0000256" key="1">
    <source>
        <dbReference type="ARBA" id="ARBA00023125"/>
    </source>
</evidence>
<feature type="DNA-binding region" description="OmpR/PhoB-type" evidence="2">
    <location>
        <begin position="2"/>
        <end position="95"/>
    </location>
</feature>
<name>A0A4R3J5B7_9RHOB</name>
<dbReference type="InterPro" id="IPR036388">
    <property type="entry name" value="WH-like_DNA-bd_sf"/>
</dbReference>
<dbReference type="Proteomes" id="UP000295696">
    <property type="component" value="Unassembled WGS sequence"/>
</dbReference>
<reference evidence="4 5" key="1">
    <citation type="submission" date="2019-03" db="EMBL/GenBank/DDBJ databases">
        <title>Genomic Encyclopedia of Type Strains, Phase IV (KMG-IV): sequencing the most valuable type-strain genomes for metagenomic binning, comparative biology and taxonomic classification.</title>
        <authorList>
            <person name="Goeker M."/>
        </authorList>
    </citation>
    <scope>NUCLEOTIDE SEQUENCE [LARGE SCALE GENOMIC DNA]</scope>
    <source>
        <strain evidence="4 5">DSM 104836</strain>
    </source>
</reference>
<dbReference type="Gene3D" id="1.25.40.10">
    <property type="entry name" value="Tetratricopeptide repeat domain"/>
    <property type="match status" value="1"/>
</dbReference>
<accession>A0A4R3J5B7</accession>
<dbReference type="Gene3D" id="3.40.50.10070">
    <property type="entry name" value="TolB, N-terminal domain"/>
    <property type="match status" value="1"/>
</dbReference>
<dbReference type="InterPro" id="IPR011990">
    <property type="entry name" value="TPR-like_helical_dom_sf"/>
</dbReference>
<dbReference type="SUPFAM" id="SSF46894">
    <property type="entry name" value="C-terminal effector domain of the bipartite response regulators"/>
    <property type="match status" value="1"/>
</dbReference>
<keyword evidence="5" id="KW-1185">Reference proteome</keyword>
<proteinExistence type="predicted"/>
<dbReference type="InterPro" id="IPR016032">
    <property type="entry name" value="Sig_transdc_resp-reg_C-effctor"/>
</dbReference>
<dbReference type="GO" id="GO:0003677">
    <property type="term" value="F:DNA binding"/>
    <property type="evidence" value="ECO:0007669"/>
    <property type="project" value="UniProtKB-UniRule"/>
</dbReference>
<dbReference type="CDD" id="cd00383">
    <property type="entry name" value="trans_reg_C"/>
    <property type="match status" value="1"/>
</dbReference>
<feature type="domain" description="OmpR/PhoB-type" evidence="3">
    <location>
        <begin position="2"/>
        <end position="95"/>
    </location>
</feature>
<dbReference type="SUPFAM" id="SSF48452">
    <property type="entry name" value="TPR-like"/>
    <property type="match status" value="1"/>
</dbReference>
<dbReference type="GO" id="GO:0006355">
    <property type="term" value="P:regulation of DNA-templated transcription"/>
    <property type="evidence" value="ECO:0007669"/>
    <property type="project" value="InterPro"/>
</dbReference>
<dbReference type="GO" id="GO:0000160">
    <property type="term" value="P:phosphorelay signal transduction system"/>
    <property type="evidence" value="ECO:0007669"/>
    <property type="project" value="InterPro"/>
</dbReference>
<dbReference type="SMART" id="SM00862">
    <property type="entry name" value="Trans_reg_C"/>
    <property type="match status" value="1"/>
</dbReference>
<dbReference type="Gene3D" id="1.10.10.10">
    <property type="entry name" value="Winged helix-like DNA-binding domain superfamily/Winged helix DNA-binding domain"/>
    <property type="match status" value="1"/>
</dbReference>
<gene>
    <name evidence="4" type="ORF">EDD52_11237</name>
</gene>
<evidence type="ECO:0000313" key="5">
    <source>
        <dbReference type="Proteomes" id="UP000295696"/>
    </source>
</evidence>
<comment type="caution">
    <text evidence="4">The sequence shown here is derived from an EMBL/GenBank/DDBJ whole genome shotgun (WGS) entry which is preliminary data.</text>
</comment>
<evidence type="ECO:0000256" key="2">
    <source>
        <dbReference type="PROSITE-ProRule" id="PRU01091"/>
    </source>
</evidence>
<protein>
    <submittedName>
        <fullName evidence="4">TolB-like protein</fullName>
    </submittedName>
</protein>
<evidence type="ECO:0000313" key="4">
    <source>
        <dbReference type="EMBL" id="TCS61079.1"/>
    </source>
</evidence>
<evidence type="ECO:0000259" key="3">
    <source>
        <dbReference type="PROSITE" id="PS51755"/>
    </source>
</evidence>
<sequence>MMDSIRFSDFTMHRKTRRLCRGEEDIPIGGRAYDLLELLIEQRDRVVGRDEIMAHVWPGTVVGDNNLNVQVANLRRILGPEAIVTVPSRGLRFALEIANGTATPLSLPDRPSVVVLPFTNLGGDADLDWLADGFVEDITTELSRFRDLFVVARNSAYAYRQMPRALPVISQELGVRYVVEGSVRATADRVRVTAQLVDAANGGQVWAETFDRDLAGHFDTQTMVARAIVSCLAPQIDRAEAARISIAQPEDLTAHGLAMQAWSVVSTAQMSPEFGLRDKARNLARQALARNESSALAWRVLAWVAWWDAYYGASGSVEKSLRDGFDTSKRAIAADPTDHHARRVQALLHFVDKDYQSGMTVLRNAHEMNPNCAITLGWLGVCEAHYGDAEAGLPLIEAALRRSPRDPSRGVMQSMLGFCNVVLGNYAAARSAADASLSESTESASALLLSTLARVGLGDYDGARDAFYKLEKVAPALIDARLAGHWLTSNVEYRKRAQHYLHVAAGLALPKSVCERR</sequence>